<dbReference type="Proteomes" id="UP001630127">
    <property type="component" value="Unassembled WGS sequence"/>
</dbReference>
<evidence type="ECO:0000313" key="2">
    <source>
        <dbReference type="Proteomes" id="UP001630127"/>
    </source>
</evidence>
<dbReference type="PANTHER" id="PTHR34223:SF51">
    <property type="entry name" value="OS06G0556300 PROTEIN"/>
    <property type="match status" value="1"/>
</dbReference>
<reference evidence="1 2" key="1">
    <citation type="submission" date="2024-11" db="EMBL/GenBank/DDBJ databases">
        <title>A near-complete genome assembly of Cinchona calisaya.</title>
        <authorList>
            <person name="Lian D.C."/>
            <person name="Zhao X.W."/>
            <person name="Wei L."/>
        </authorList>
    </citation>
    <scope>NUCLEOTIDE SEQUENCE [LARGE SCALE GENOMIC DNA]</scope>
    <source>
        <tissue evidence="1">Nenye</tissue>
    </source>
</reference>
<dbReference type="InterPro" id="IPR053197">
    <property type="entry name" value="F-box_SCFL_complex_component"/>
</dbReference>
<keyword evidence="2" id="KW-1185">Reference proteome</keyword>
<name>A0ABD2ZRZ3_9GENT</name>
<comment type="caution">
    <text evidence="1">The sequence shown here is derived from an EMBL/GenBank/DDBJ whole genome shotgun (WGS) entry which is preliminary data.</text>
</comment>
<gene>
    <name evidence="1" type="ORF">ACH5RR_015013</name>
</gene>
<protein>
    <submittedName>
        <fullName evidence="1">Uncharacterized protein</fullName>
    </submittedName>
</protein>
<evidence type="ECO:0000313" key="1">
    <source>
        <dbReference type="EMBL" id="KAL3522179.1"/>
    </source>
</evidence>
<dbReference type="EMBL" id="JBJUIK010000007">
    <property type="protein sequence ID" value="KAL3522179.1"/>
    <property type="molecule type" value="Genomic_DNA"/>
</dbReference>
<sequence>MDEPVATSVLSKRWHCLWTYIPNMVYINKLIRFSDSSEEFTRFIRETLALHSCTRINKFVVRFDGNSHSREDVDLWVRFALKDRAEEFALVLEGKNLGQVDLDKDAIQKMLSGRPQLEYLELNKFFGIKTLNVTSQSVKKLVPRDYYYVSWLGEQDHEDNVLNISCPNVLSTMEKNYLACPPSDNLAYPPSSSKSLTLNVGTSIEEEDLCGIVTILESSPNLEALTKIMSSVDKTKLLNSIVRDNYQKLKGSLNCLQQHPKTARI</sequence>
<accession>A0ABD2ZRZ3</accession>
<dbReference type="PANTHER" id="PTHR34223">
    <property type="entry name" value="OS11G0201299 PROTEIN"/>
    <property type="match status" value="1"/>
</dbReference>
<organism evidence="1 2">
    <name type="scientific">Cinchona calisaya</name>
    <dbReference type="NCBI Taxonomy" id="153742"/>
    <lineage>
        <taxon>Eukaryota</taxon>
        <taxon>Viridiplantae</taxon>
        <taxon>Streptophyta</taxon>
        <taxon>Embryophyta</taxon>
        <taxon>Tracheophyta</taxon>
        <taxon>Spermatophyta</taxon>
        <taxon>Magnoliopsida</taxon>
        <taxon>eudicotyledons</taxon>
        <taxon>Gunneridae</taxon>
        <taxon>Pentapetalae</taxon>
        <taxon>asterids</taxon>
        <taxon>lamiids</taxon>
        <taxon>Gentianales</taxon>
        <taxon>Rubiaceae</taxon>
        <taxon>Cinchonoideae</taxon>
        <taxon>Cinchoneae</taxon>
        <taxon>Cinchona</taxon>
    </lineage>
</organism>
<dbReference type="AlphaFoldDB" id="A0ABD2ZRZ3"/>
<proteinExistence type="predicted"/>